<sequence length="272" mass="28659">METRDLATGPDTTHLATAGDEQGEPLLLLHGTGPGATGALSFRPILPGLATYRCLVPDLVGFGRSSHPEDLPAGPGPWFARRVDAVVALLDELGIDRAHLVGHSYGARVALELVLRAPQRIGRVVLLAAGGTPVKADLRKLTGFYDDPGEASMRALVAAQLSRGDVDGIDDYVGERFTVAARPEVRRSFQAATAAGDPAPVYDGSVLAAVTHRVLAVHGKDDGTISPAASRFLSEHLPCADLHLFADCGHLLQFEVPTRLGALTREFLAGGR</sequence>
<dbReference type="RefSeq" id="WP_218601737.1">
    <property type="nucleotide sequence ID" value="NZ_JADQDJ010000032.1"/>
</dbReference>
<gene>
    <name evidence="4" type="ORF">I4I81_18755</name>
</gene>
<keyword evidence="5" id="KW-1185">Reference proteome</keyword>
<accession>A0ABS6UVK0</accession>
<comment type="caution">
    <text evidence="4">The sequence shown here is derived from an EMBL/GenBank/DDBJ whole genome shotgun (WGS) entry which is preliminary data.</text>
</comment>
<reference evidence="4 5" key="1">
    <citation type="submission" date="2020-11" db="EMBL/GenBank/DDBJ databases">
        <title>Pseudonocardia abyssalis sp. nov. and Pseudonocardia oceani sp. nov., description and phylogenomic analysis of two novel actinomycetes isolated from the deep Southern Ocean.</title>
        <authorList>
            <person name="Parra J."/>
        </authorList>
    </citation>
    <scope>NUCLEOTIDE SEQUENCE [LARGE SCALE GENOMIC DNA]</scope>
    <source>
        <strain evidence="4 5">KRD-168</strain>
    </source>
</reference>
<dbReference type="Pfam" id="PF00561">
    <property type="entry name" value="Abhydrolase_1"/>
    <property type="match status" value="1"/>
</dbReference>
<proteinExistence type="predicted"/>
<evidence type="ECO:0000256" key="2">
    <source>
        <dbReference type="SAM" id="MobiDB-lite"/>
    </source>
</evidence>
<evidence type="ECO:0000259" key="3">
    <source>
        <dbReference type="Pfam" id="PF00561"/>
    </source>
</evidence>
<dbReference type="EMBL" id="JADQDK010000001">
    <property type="protein sequence ID" value="MBW0136293.1"/>
    <property type="molecule type" value="Genomic_DNA"/>
</dbReference>
<feature type="region of interest" description="Disordered" evidence="2">
    <location>
        <begin position="1"/>
        <end position="21"/>
    </location>
</feature>
<dbReference type="Proteomes" id="UP000694287">
    <property type="component" value="Unassembled WGS sequence"/>
</dbReference>
<dbReference type="PANTHER" id="PTHR43798:SF31">
    <property type="entry name" value="AB HYDROLASE SUPERFAMILY PROTEIN YCLE"/>
    <property type="match status" value="1"/>
</dbReference>
<dbReference type="InterPro" id="IPR050266">
    <property type="entry name" value="AB_hydrolase_sf"/>
</dbReference>
<organism evidence="4 5">
    <name type="scientific">Pseudonocardia abyssalis</name>
    <dbReference type="NCBI Taxonomy" id="2792008"/>
    <lineage>
        <taxon>Bacteria</taxon>
        <taxon>Bacillati</taxon>
        <taxon>Actinomycetota</taxon>
        <taxon>Actinomycetes</taxon>
        <taxon>Pseudonocardiales</taxon>
        <taxon>Pseudonocardiaceae</taxon>
        <taxon>Pseudonocardia</taxon>
    </lineage>
</organism>
<evidence type="ECO:0000313" key="4">
    <source>
        <dbReference type="EMBL" id="MBW0136293.1"/>
    </source>
</evidence>
<feature type="domain" description="AB hydrolase-1" evidence="3">
    <location>
        <begin position="25"/>
        <end position="255"/>
    </location>
</feature>
<protein>
    <submittedName>
        <fullName evidence="4">Alpha/beta hydrolase</fullName>
    </submittedName>
</protein>
<dbReference type="InterPro" id="IPR000073">
    <property type="entry name" value="AB_hydrolase_1"/>
</dbReference>
<dbReference type="GO" id="GO:0016787">
    <property type="term" value="F:hydrolase activity"/>
    <property type="evidence" value="ECO:0007669"/>
    <property type="project" value="UniProtKB-KW"/>
</dbReference>
<evidence type="ECO:0000313" key="5">
    <source>
        <dbReference type="Proteomes" id="UP000694287"/>
    </source>
</evidence>
<evidence type="ECO:0000256" key="1">
    <source>
        <dbReference type="ARBA" id="ARBA00022801"/>
    </source>
</evidence>
<dbReference type="PANTHER" id="PTHR43798">
    <property type="entry name" value="MONOACYLGLYCEROL LIPASE"/>
    <property type="match status" value="1"/>
</dbReference>
<keyword evidence="1 4" id="KW-0378">Hydrolase</keyword>
<name>A0ABS6UVK0_9PSEU</name>